<comment type="caution">
    <text evidence="14">The sequence shown here is derived from an EMBL/GenBank/DDBJ whole genome shotgun (WGS) entry which is preliminary data.</text>
</comment>
<protein>
    <submittedName>
        <fullName evidence="14">Uncharacterized protein</fullName>
    </submittedName>
</protein>
<dbReference type="PROSITE" id="PS01358">
    <property type="entry name" value="ZF_RANBP2_1"/>
    <property type="match status" value="1"/>
</dbReference>
<feature type="region of interest" description="Disordered" evidence="10">
    <location>
        <begin position="1062"/>
        <end position="1091"/>
    </location>
</feature>
<feature type="region of interest" description="Disordered" evidence="10">
    <location>
        <begin position="162"/>
        <end position="426"/>
    </location>
</feature>
<feature type="compositionally biased region" description="Basic residues" evidence="10">
    <location>
        <begin position="373"/>
        <end position="392"/>
    </location>
</feature>
<feature type="domain" description="RRM" evidence="11">
    <location>
        <begin position="572"/>
        <end position="656"/>
    </location>
</feature>
<evidence type="ECO:0000256" key="1">
    <source>
        <dbReference type="ARBA" id="ARBA00004123"/>
    </source>
</evidence>
<keyword evidence="16" id="KW-1185">Reference proteome</keyword>
<organism evidence="14 16">
    <name type="scientific">Didymodactylos carnosus</name>
    <dbReference type="NCBI Taxonomy" id="1234261"/>
    <lineage>
        <taxon>Eukaryota</taxon>
        <taxon>Metazoa</taxon>
        <taxon>Spiralia</taxon>
        <taxon>Gnathifera</taxon>
        <taxon>Rotifera</taxon>
        <taxon>Eurotatoria</taxon>
        <taxon>Bdelloidea</taxon>
        <taxon>Philodinida</taxon>
        <taxon>Philodinidae</taxon>
        <taxon>Didymodactylos</taxon>
    </lineage>
</organism>
<evidence type="ECO:0000256" key="3">
    <source>
        <dbReference type="ARBA" id="ARBA00022737"/>
    </source>
</evidence>
<feature type="domain" description="RanBP2-type" evidence="13">
    <location>
        <begin position="524"/>
        <end position="553"/>
    </location>
</feature>
<dbReference type="InterPro" id="IPR001876">
    <property type="entry name" value="Znf_RanBP2"/>
</dbReference>
<proteinExistence type="predicted"/>
<feature type="domain" description="RRM" evidence="11">
    <location>
        <begin position="429"/>
        <end position="509"/>
    </location>
</feature>
<dbReference type="Pfam" id="PF17780">
    <property type="entry name" value="OCRE"/>
    <property type="match status" value="1"/>
</dbReference>
<dbReference type="PANTHER" id="PTHR13948:SF3">
    <property type="entry name" value="FI21118P1"/>
    <property type="match status" value="1"/>
</dbReference>
<keyword evidence="3" id="KW-0677">Repeat</keyword>
<feature type="region of interest" description="Disordered" evidence="10">
    <location>
        <begin position="82"/>
        <end position="132"/>
    </location>
</feature>
<evidence type="ECO:0000256" key="9">
    <source>
        <dbReference type="PROSITE-ProRule" id="PRU00322"/>
    </source>
</evidence>
<feature type="region of interest" description="Disordered" evidence="10">
    <location>
        <begin position="715"/>
        <end position="768"/>
    </location>
</feature>
<dbReference type="GO" id="GO:0008270">
    <property type="term" value="F:zinc ion binding"/>
    <property type="evidence" value="ECO:0007669"/>
    <property type="project" value="UniProtKB-KW"/>
</dbReference>
<evidence type="ECO:0000256" key="7">
    <source>
        <dbReference type="ARBA" id="ARBA00023242"/>
    </source>
</evidence>
<dbReference type="EMBL" id="CAJNOQ010000369">
    <property type="protein sequence ID" value="CAF0793266.1"/>
    <property type="molecule type" value="Genomic_DNA"/>
</dbReference>
<name>A0A813S9P8_9BILA</name>
<evidence type="ECO:0000256" key="4">
    <source>
        <dbReference type="ARBA" id="ARBA00022771"/>
    </source>
</evidence>
<reference evidence="14" key="1">
    <citation type="submission" date="2021-02" db="EMBL/GenBank/DDBJ databases">
        <authorList>
            <person name="Nowell W R."/>
        </authorList>
    </citation>
    <scope>NUCLEOTIDE SEQUENCE</scope>
</reference>
<dbReference type="PANTHER" id="PTHR13948">
    <property type="entry name" value="RNA-BINDING PROTEIN"/>
    <property type="match status" value="1"/>
</dbReference>
<keyword evidence="6 8" id="KW-0694">RNA-binding</keyword>
<gene>
    <name evidence="14" type="ORF">GPM918_LOCUS3115</name>
    <name evidence="15" type="ORF">SRO942_LOCUS3115</name>
</gene>
<evidence type="ECO:0000256" key="6">
    <source>
        <dbReference type="ARBA" id="ARBA00022884"/>
    </source>
</evidence>
<feature type="compositionally biased region" description="Basic and acidic residues" evidence="10">
    <location>
        <begin position="283"/>
        <end position="310"/>
    </location>
</feature>
<keyword evidence="7" id="KW-0539">Nucleus</keyword>
<evidence type="ECO:0000256" key="5">
    <source>
        <dbReference type="ARBA" id="ARBA00022833"/>
    </source>
</evidence>
<accession>A0A813S9P8</accession>
<dbReference type="OrthoDB" id="29221at2759"/>
<feature type="compositionally biased region" description="Basic and acidic residues" evidence="10">
    <location>
        <begin position="1062"/>
        <end position="1077"/>
    </location>
</feature>
<evidence type="ECO:0000256" key="8">
    <source>
        <dbReference type="PROSITE-ProRule" id="PRU00176"/>
    </source>
</evidence>
<dbReference type="EMBL" id="CAJOBC010000369">
    <property type="protein sequence ID" value="CAF3577675.1"/>
    <property type="molecule type" value="Genomic_DNA"/>
</dbReference>
<feature type="compositionally biased region" description="Basic and acidic residues" evidence="10">
    <location>
        <begin position="102"/>
        <end position="132"/>
    </location>
</feature>
<sequence length="1188" mass="136206">MLKSNKPLKLNRKVAILRADTEELRHDSGHVLGDRINPRFFLIKKFTINSQHQAQSTGRAAPARTVMYTSNPNDLRYLLSRQSSDHSEKPSQLHDEGDDDYNSDKRERLTTFHGERHNAVDRNNSREKSNRHVDYHHYDEPLQSTSEHEWNKNTRNVRMVTTADRSREHHDNDSTGDVKDRTKSSSHRQILHSNVRSEIRKPSDEKNDRKKMNEDNFMDIDLPITNDRRETSSCSSYRKQYHSHTSKERDHVKSTSTTIPKQSEQHQRSKEKSHDIHSYIGEHTSKTTDHRDKRSQSDKQERRKSIEPDRIITPQSIEQQQHPLKKKNDDEPISNSNRNRDKKQSSTTIVETISKQKRDLSKNSRSDSSRSKSKERKVKSTKRRKKTTRSRSRTSSPSRSRSRSRHRSYSDNFSNESNDSSHSFGSPSNTIIMRGLSLDVDEHELLSELLIAKVPVKAARLARRKEPGTNCGVGFIEFHTIQEAQRWIESTKGAFLFNDTPVTLTYKWEDNTHREHRRKTVDLHTTDWDCCKCGVNNFKRRENCFNCNFTREESERSRDLDGYEAIGTNPCNTLVLRGLDALTSKEAVETKIFELTNIPVKNSCVAKDSVTGVSRGFAFIEFNSIQDSTTVFDKLQATNPSIELDGKLVMAHYSKNTFSTAITQMKSGDGYNSSHYPNYRDYNHDRYQYYQHSLPDNQVDRTNTAAAVAQMAMRNIQSHRRSSRYQSQHYNRRHQYNDSDDSQSPPPQTSQKRSEFKMLDKYPTPNTSKYQYDDASGYYYDPSTTFYYDATTHYYYNPHTQEFMYWDGTKSTYIPVDQTKVSKSNTASVCLTTSTETSTITTISAPPAIHKKPTTTSTTINDGAITAAPVLVSTTNERNVKTEKVKTANKIAKDMEKWAETLNKRKESIKKNQTKPLMITETQQPVSITDDTLTTRSNESQIPGFLTMQLMSSAPTSSNPLLTLSNKSNSGNNTLTTYNVIAGESDSDGEDGKNRSSGSSTNVLDQNEEKYIDWIKLTCLLCQRQFDTKDILQKHLQMSNLHKENLEKVGIVRSQKLVYRDRAKERRDKYSKDEKNTKQGLSKRSPLSYEKNYSRISSTNAEDCDSGSTQSPSVSIGSKLMKKHGWKEGAGIGKNLQGRSDPIEAQMRQRGLGLGARSLHYQADPNDSYKDVVRKVARARFELMNSTS</sequence>
<feature type="region of interest" description="Disordered" evidence="10">
    <location>
        <begin position="1098"/>
        <end position="1117"/>
    </location>
</feature>
<evidence type="ECO:0000256" key="2">
    <source>
        <dbReference type="ARBA" id="ARBA00022723"/>
    </source>
</evidence>
<keyword evidence="5" id="KW-0862">Zinc</keyword>
<feature type="compositionally biased region" description="Basic and acidic residues" evidence="10">
    <location>
        <begin position="195"/>
        <end position="214"/>
    </location>
</feature>
<dbReference type="InterPro" id="IPR035979">
    <property type="entry name" value="RBD_domain_sf"/>
</dbReference>
<dbReference type="AlphaFoldDB" id="A0A813S9P8"/>
<dbReference type="CDD" id="cd16162">
    <property type="entry name" value="OCRE_RBM5_like"/>
    <property type="match status" value="1"/>
</dbReference>
<feature type="compositionally biased region" description="Low complexity" evidence="10">
    <location>
        <begin position="410"/>
        <end position="426"/>
    </location>
</feature>
<dbReference type="InterPro" id="IPR000504">
    <property type="entry name" value="RRM_dom"/>
</dbReference>
<dbReference type="InterPro" id="IPR041591">
    <property type="entry name" value="OCRE"/>
</dbReference>
<dbReference type="SUPFAM" id="SSF54928">
    <property type="entry name" value="RNA-binding domain, RBD"/>
    <property type="match status" value="1"/>
</dbReference>
<feature type="compositionally biased region" description="Basic and acidic residues" evidence="10">
    <location>
        <begin position="164"/>
        <end position="183"/>
    </location>
</feature>
<dbReference type="SMART" id="SM00360">
    <property type="entry name" value="RRM"/>
    <property type="match status" value="2"/>
</dbReference>
<evidence type="ECO:0000259" key="12">
    <source>
        <dbReference type="PROSITE" id="PS50174"/>
    </source>
</evidence>
<evidence type="ECO:0000259" key="11">
    <source>
        <dbReference type="PROSITE" id="PS50102"/>
    </source>
</evidence>
<evidence type="ECO:0000259" key="13">
    <source>
        <dbReference type="PROSITE" id="PS50199"/>
    </source>
</evidence>
<feature type="compositionally biased region" description="Polar residues" evidence="10">
    <location>
        <begin position="313"/>
        <end position="322"/>
    </location>
</feature>
<feature type="region of interest" description="Disordered" evidence="10">
    <location>
        <begin position="982"/>
        <end position="1002"/>
    </location>
</feature>
<dbReference type="PROSITE" id="PS50174">
    <property type="entry name" value="G_PATCH"/>
    <property type="match status" value="1"/>
</dbReference>
<dbReference type="GO" id="GO:0003723">
    <property type="term" value="F:RNA binding"/>
    <property type="evidence" value="ECO:0007669"/>
    <property type="project" value="UniProtKB-UniRule"/>
</dbReference>
<dbReference type="Pfam" id="PF00076">
    <property type="entry name" value="RRM_1"/>
    <property type="match status" value="1"/>
</dbReference>
<dbReference type="InterPro" id="IPR012677">
    <property type="entry name" value="Nucleotide-bd_a/b_plait_sf"/>
</dbReference>
<evidence type="ECO:0000256" key="10">
    <source>
        <dbReference type="SAM" id="MobiDB-lite"/>
    </source>
</evidence>
<comment type="subcellular location">
    <subcellularLocation>
        <location evidence="1">Nucleus</location>
    </subcellularLocation>
</comment>
<feature type="compositionally biased region" description="Basic and acidic residues" evidence="10">
    <location>
        <begin position="354"/>
        <end position="372"/>
    </location>
</feature>
<evidence type="ECO:0000313" key="16">
    <source>
        <dbReference type="Proteomes" id="UP000663829"/>
    </source>
</evidence>
<keyword evidence="2" id="KW-0479">Metal-binding</keyword>
<feature type="compositionally biased region" description="Basic and acidic residues" evidence="10">
    <location>
        <begin position="83"/>
        <end position="95"/>
    </location>
</feature>
<dbReference type="Gene3D" id="3.30.70.330">
    <property type="match status" value="2"/>
</dbReference>
<dbReference type="Pfam" id="PF01585">
    <property type="entry name" value="G-patch"/>
    <property type="match status" value="1"/>
</dbReference>
<dbReference type="PROSITE" id="PS50199">
    <property type="entry name" value="ZF_RANBP2_2"/>
    <property type="match status" value="1"/>
</dbReference>
<dbReference type="PROSITE" id="PS50102">
    <property type="entry name" value="RRM"/>
    <property type="match status" value="2"/>
</dbReference>
<dbReference type="Proteomes" id="UP000681722">
    <property type="component" value="Unassembled WGS sequence"/>
</dbReference>
<evidence type="ECO:0000313" key="14">
    <source>
        <dbReference type="EMBL" id="CAF0793266.1"/>
    </source>
</evidence>
<feature type="domain" description="G-patch" evidence="12">
    <location>
        <begin position="1113"/>
        <end position="1159"/>
    </location>
</feature>
<dbReference type="SMART" id="SM00443">
    <property type="entry name" value="G_patch"/>
    <property type="match status" value="1"/>
</dbReference>
<dbReference type="GO" id="GO:0005634">
    <property type="term" value="C:nucleus"/>
    <property type="evidence" value="ECO:0007669"/>
    <property type="project" value="UniProtKB-SubCell"/>
</dbReference>
<dbReference type="CDD" id="cd12313">
    <property type="entry name" value="RRM1_RRM2_RBM5_like"/>
    <property type="match status" value="1"/>
</dbReference>
<dbReference type="InterPro" id="IPR000467">
    <property type="entry name" value="G_patch_dom"/>
</dbReference>
<feature type="compositionally biased region" description="Polar residues" evidence="10">
    <location>
        <begin position="1098"/>
        <end position="1116"/>
    </location>
</feature>
<dbReference type="GO" id="GO:0000398">
    <property type="term" value="P:mRNA splicing, via spliceosome"/>
    <property type="evidence" value="ECO:0007669"/>
    <property type="project" value="TreeGrafter"/>
</dbReference>
<evidence type="ECO:0000313" key="15">
    <source>
        <dbReference type="EMBL" id="CAF3577675.1"/>
    </source>
</evidence>
<feature type="region of interest" description="Disordered" evidence="10">
    <location>
        <begin position="1130"/>
        <end position="1149"/>
    </location>
</feature>
<dbReference type="Proteomes" id="UP000663829">
    <property type="component" value="Unassembled WGS sequence"/>
</dbReference>
<feature type="compositionally biased region" description="Basic and acidic residues" evidence="10">
    <location>
        <begin position="263"/>
        <end position="277"/>
    </location>
</feature>
<keyword evidence="4 9" id="KW-0863">Zinc-finger</keyword>